<dbReference type="EMBL" id="JYDV01000746">
    <property type="protein sequence ID" value="KRZ04094.1"/>
    <property type="molecule type" value="Genomic_DNA"/>
</dbReference>
<dbReference type="Proteomes" id="UP000054805">
    <property type="component" value="Unassembled WGS sequence"/>
</dbReference>
<dbReference type="AlphaFoldDB" id="A0A0V1H0G1"/>
<evidence type="ECO:0000313" key="2">
    <source>
        <dbReference type="EMBL" id="KRZ04094.1"/>
    </source>
</evidence>
<organism evidence="2 4">
    <name type="scientific">Trichinella pseudospiralis</name>
    <name type="common">Parasitic roundworm</name>
    <dbReference type="NCBI Taxonomy" id="6337"/>
    <lineage>
        <taxon>Eukaryota</taxon>
        <taxon>Metazoa</taxon>
        <taxon>Ecdysozoa</taxon>
        <taxon>Nematoda</taxon>
        <taxon>Enoplea</taxon>
        <taxon>Dorylaimia</taxon>
        <taxon>Trichinellida</taxon>
        <taxon>Trichinellidae</taxon>
        <taxon>Trichinella</taxon>
    </lineage>
</organism>
<comment type="caution">
    <text evidence="2">The sequence shown here is derived from an EMBL/GenBank/DDBJ whole genome shotgun (WGS) entry which is preliminary data.</text>
</comment>
<dbReference type="EMBL" id="JYDS01001118">
    <property type="protein sequence ID" value="KRY99615.1"/>
    <property type="molecule type" value="Genomic_DNA"/>
</dbReference>
<dbReference type="Proteomes" id="UP000054826">
    <property type="component" value="Unassembled WGS sequence"/>
</dbReference>
<gene>
    <name evidence="1" type="ORF">T4B_1577</name>
    <name evidence="2" type="ORF">T4C_5146</name>
</gene>
<protein>
    <submittedName>
        <fullName evidence="2">Uncharacterized protein</fullName>
    </submittedName>
</protein>
<accession>A0A0V1H0G1</accession>
<evidence type="ECO:0000313" key="3">
    <source>
        <dbReference type="Proteomes" id="UP000054805"/>
    </source>
</evidence>
<proteinExistence type="predicted"/>
<reference evidence="3 4" key="1">
    <citation type="submission" date="2015-01" db="EMBL/GenBank/DDBJ databases">
        <title>Evolution of Trichinella species and genotypes.</title>
        <authorList>
            <person name="Korhonen P.K."/>
            <person name="Edoardo P."/>
            <person name="Giuseppe L.R."/>
            <person name="Gasser R.B."/>
        </authorList>
    </citation>
    <scope>NUCLEOTIDE SEQUENCE [LARGE SCALE GENOMIC DNA]</scope>
    <source>
        <strain evidence="2">ISS176</strain>
        <strain evidence="1">ISS588</strain>
    </source>
</reference>
<keyword evidence="3" id="KW-1185">Reference proteome</keyword>
<sequence>MCINISNANLKGNLFYNHWLELSPDYNKVIHSVSDSIFPQI</sequence>
<name>A0A0V1H0G1_TRIPS</name>
<evidence type="ECO:0000313" key="1">
    <source>
        <dbReference type="EMBL" id="KRY99615.1"/>
    </source>
</evidence>
<evidence type="ECO:0000313" key="4">
    <source>
        <dbReference type="Proteomes" id="UP000054826"/>
    </source>
</evidence>